<name>A0A928VL92_9CYAN</name>
<proteinExistence type="predicted"/>
<dbReference type="Proteomes" id="UP000625316">
    <property type="component" value="Unassembled WGS sequence"/>
</dbReference>
<organism evidence="1 2">
    <name type="scientific">Romeriopsis navalis LEGE 11480</name>
    <dbReference type="NCBI Taxonomy" id="2777977"/>
    <lineage>
        <taxon>Bacteria</taxon>
        <taxon>Bacillati</taxon>
        <taxon>Cyanobacteriota</taxon>
        <taxon>Cyanophyceae</taxon>
        <taxon>Leptolyngbyales</taxon>
        <taxon>Leptolyngbyaceae</taxon>
        <taxon>Romeriopsis</taxon>
        <taxon>Romeriopsis navalis</taxon>
    </lineage>
</organism>
<dbReference type="EMBL" id="JADEXQ010000006">
    <property type="protein sequence ID" value="MBE9028691.1"/>
    <property type="molecule type" value="Genomic_DNA"/>
</dbReference>
<dbReference type="RefSeq" id="WP_264323515.1">
    <property type="nucleotide sequence ID" value="NZ_JADEXQ010000006.1"/>
</dbReference>
<evidence type="ECO:0000313" key="1">
    <source>
        <dbReference type="EMBL" id="MBE9028691.1"/>
    </source>
</evidence>
<reference evidence="1" key="1">
    <citation type="submission" date="2020-10" db="EMBL/GenBank/DDBJ databases">
        <authorList>
            <person name="Castelo-Branco R."/>
            <person name="Eusebio N."/>
            <person name="Adriana R."/>
            <person name="Vieira A."/>
            <person name="Brugerolle De Fraissinette N."/>
            <person name="Rezende De Castro R."/>
            <person name="Schneider M.P."/>
            <person name="Vasconcelos V."/>
            <person name="Leao P.N."/>
        </authorList>
    </citation>
    <scope>NUCLEOTIDE SEQUENCE</scope>
    <source>
        <strain evidence="1">LEGE 11480</strain>
    </source>
</reference>
<comment type="caution">
    <text evidence="1">The sequence shown here is derived from an EMBL/GenBank/DDBJ whole genome shotgun (WGS) entry which is preliminary data.</text>
</comment>
<dbReference type="AlphaFoldDB" id="A0A928VL92"/>
<keyword evidence="2" id="KW-1185">Reference proteome</keyword>
<gene>
    <name evidence="1" type="ORF">IQ266_02825</name>
</gene>
<protein>
    <submittedName>
        <fullName evidence="1">Uncharacterized protein</fullName>
    </submittedName>
</protein>
<sequence length="171" mass="18758">MANAWKEQLTDSFEQAKTVGGSRWNKIYSILRETLPQIWAEVTSGAKEMGGIGTEVASVATETLREEGKVKALTLREQLGEQLQKFIEQFKATAAVKTDELKDQAGDWDVKLEARYGNNYKVARQGLDKVVELYKANQAQVATEAAGTVPTIEVPYQVVDEPVAHAGSTGQ</sequence>
<evidence type="ECO:0000313" key="2">
    <source>
        <dbReference type="Proteomes" id="UP000625316"/>
    </source>
</evidence>
<accession>A0A928VL92</accession>